<evidence type="ECO:0000313" key="3">
    <source>
        <dbReference type="Proteomes" id="UP000559256"/>
    </source>
</evidence>
<dbReference type="OrthoDB" id="3221235at2759"/>
<organism evidence="2 3">
    <name type="scientific">Tetrapyrgos nigripes</name>
    <dbReference type="NCBI Taxonomy" id="182062"/>
    <lineage>
        <taxon>Eukaryota</taxon>
        <taxon>Fungi</taxon>
        <taxon>Dikarya</taxon>
        <taxon>Basidiomycota</taxon>
        <taxon>Agaricomycotina</taxon>
        <taxon>Agaricomycetes</taxon>
        <taxon>Agaricomycetidae</taxon>
        <taxon>Agaricales</taxon>
        <taxon>Marasmiineae</taxon>
        <taxon>Marasmiaceae</taxon>
        <taxon>Tetrapyrgos</taxon>
    </lineage>
</organism>
<protein>
    <recommendedName>
        <fullName evidence="4">F-box domain-containing protein</fullName>
    </recommendedName>
</protein>
<dbReference type="PANTHER" id="PTHR38926:SF5">
    <property type="entry name" value="F-BOX AND LEUCINE-RICH REPEAT PROTEIN 6"/>
    <property type="match status" value="1"/>
</dbReference>
<keyword evidence="3" id="KW-1185">Reference proteome</keyword>
<dbReference type="PANTHER" id="PTHR38926">
    <property type="entry name" value="F-BOX DOMAIN CONTAINING PROTEIN, EXPRESSED"/>
    <property type="match status" value="1"/>
</dbReference>
<dbReference type="Gene3D" id="1.20.1280.50">
    <property type="match status" value="1"/>
</dbReference>
<dbReference type="SUPFAM" id="SSF52047">
    <property type="entry name" value="RNI-like"/>
    <property type="match status" value="1"/>
</dbReference>
<dbReference type="Gene3D" id="3.80.10.10">
    <property type="entry name" value="Ribonuclease Inhibitor"/>
    <property type="match status" value="1"/>
</dbReference>
<evidence type="ECO:0008006" key="4">
    <source>
        <dbReference type="Google" id="ProtNLM"/>
    </source>
</evidence>
<keyword evidence="1" id="KW-0175">Coiled coil</keyword>
<comment type="caution">
    <text evidence="2">The sequence shown here is derived from an EMBL/GenBank/DDBJ whole genome shotgun (WGS) entry which is preliminary data.</text>
</comment>
<dbReference type="InterPro" id="IPR032675">
    <property type="entry name" value="LRR_dom_sf"/>
</dbReference>
<dbReference type="AlphaFoldDB" id="A0A8H5CDE3"/>
<name>A0A8H5CDE3_9AGAR</name>
<proteinExistence type="predicted"/>
<reference evidence="2 3" key="1">
    <citation type="journal article" date="2020" name="ISME J.">
        <title>Uncovering the hidden diversity of litter-decomposition mechanisms in mushroom-forming fungi.</title>
        <authorList>
            <person name="Floudas D."/>
            <person name="Bentzer J."/>
            <person name="Ahren D."/>
            <person name="Johansson T."/>
            <person name="Persson P."/>
            <person name="Tunlid A."/>
        </authorList>
    </citation>
    <scope>NUCLEOTIDE SEQUENCE [LARGE SCALE GENOMIC DNA]</scope>
    <source>
        <strain evidence="2 3">CBS 291.85</strain>
    </source>
</reference>
<evidence type="ECO:0000256" key="1">
    <source>
        <dbReference type="SAM" id="Coils"/>
    </source>
</evidence>
<dbReference type="Proteomes" id="UP000559256">
    <property type="component" value="Unassembled WGS sequence"/>
</dbReference>
<evidence type="ECO:0000313" key="2">
    <source>
        <dbReference type="EMBL" id="KAF5339665.1"/>
    </source>
</evidence>
<gene>
    <name evidence="2" type="ORF">D9758_015597</name>
</gene>
<sequence length="471" mass="53742">MLCCDEDIKELQQKLDRLKHKRHTVETYLRLRDSQRAPIRKLPAEILAEIFHLFCNEEGLAFTGTKKLPQPLILSAVCLGWRTVAFANPRLWSKVDVDLFFVAKPSYTEVIRASVTRSRRLPLYLNIHGRPQGCAWEDLLCYLVELAPRWEHLSYNLNADRGTLRRVFSSLNALPCLKSLDVRVPAFLPCPFFSALRQAWFRNHSDTMSKQLTPHTTSLTTLRLANVLVDEIFRLLVMDCCKSLTSLSLLKLFGDYGESEFEEMGLISLPHLDDLEISGSCEHDLISTLPHLYEYLDLPSLPSLTLSTSIYCMAGVSEQTLVEHVANFINYTQCTSLQTLSLSSVHDLVSILRLVPDLKSFRYHSEAKWGQYFPGFVSSMTLSFGEANPILPSLQELEVVFTCSIFPLFDFEAFSDMIRSRWKPENADGLLERVEITVPIENCEELMCSKGYCAMVAMQDEGLDFEVVWKD</sequence>
<dbReference type="EMBL" id="JAACJM010000183">
    <property type="protein sequence ID" value="KAF5339665.1"/>
    <property type="molecule type" value="Genomic_DNA"/>
</dbReference>
<feature type="coiled-coil region" evidence="1">
    <location>
        <begin position="1"/>
        <end position="28"/>
    </location>
</feature>
<accession>A0A8H5CDE3</accession>